<accession>A0ABR3FV06</accession>
<comment type="cofactor">
    <cofactor evidence="1">
        <name>Co(2+)</name>
        <dbReference type="ChEBI" id="CHEBI:48828"/>
    </cofactor>
</comment>
<evidence type="ECO:0000256" key="9">
    <source>
        <dbReference type="ARBA" id="ARBA00023277"/>
    </source>
</evidence>
<reference evidence="14 15" key="1">
    <citation type="submission" date="2024-02" db="EMBL/GenBank/DDBJ databases">
        <title>A draft genome for the cacao thread blight pathogen Marasmius crinis-equi.</title>
        <authorList>
            <person name="Cohen S.P."/>
            <person name="Baruah I.K."/>
            <person name="Amoako-Attah I."/>
            <person name="Bukari Y."/>
            <person name="Meinhardt L.W."/>
            <person name="Bailey B.A."/>
        </authorList>
    </citation>
    <scope>NUCLEOTIDE SEQUENCE [LARGE SCALE GENOMIC DNA]</scope>
    <source>
        <strain evidence="14 15">GH-76</strain>
    </source>
</reference>
<dbReference type="InterPro" id="IPR002509">
    <property type="entry name" value="NODB_dom"/>
</dbReference>
<evidence type="ECO:0000256" key="10">
    <source>
        <dbReference type="ARBA" id="ARBA00023288"/>
    </source>
</evidence>
<feature type="chain" id="PRO_5045713180" description="NodB homology domain-containing protein" evidence="12">
    <location>
        <begin position="17"/>
        <end position="245"/>
    </location>
</feature>
<keyword evidence="4" id="KW-0336">GPI-anchor</keyword>
<keyword evidence="8" id="KW-0472">Membrane</keyword>
<evidence type="ECO:0000256" key="7">
    <source>
        <dbReference type="ARBA" id="ARBA00022801"/>
    </source>
</evidence>
<proteinExistence type="predicted"/>
<evidence type="ECO:0000256" key="8">
    <source>
        <dbReference type="ARBA" id="ARBA00023136"/>
    </source>
</evidence>
<evidence type="ECO:0000259" key="13">
    <source>
        <dbReference type="PROSITE" id="PS51677"/>
    </source>
</evidence>
<keyword evidence="15" id="KW-1185">Reference proteome</keyword>
<dbReference type="SUPFAM" id="SSF88713">
    <property type="entry name" value="Glycoside hydrolase/deacetylase"/>
    <property type="match status" value="1"/>
</dbReference>
<gene>
    <name evidence="14" type="ORF">V5O48_002666</name>
</gene>
<dbReference type="Gene3D" id="3.20.20.370">
    <property type="entry name" value="Glycoside hydrolase/deacetylase"/>
    <property type="match status" value="1"/>
</dbReference>
<evidence type="ECO:0000256" key="4">
    <source>
        <dbReference type="ARBA" id="ARBA00022622"/>
    </source>
</evidence>
<evidence type="ECO:0000256" key="3">
    <source>
        <dbReference type="ARBA" id="ARBA00022475"/>
    </source>
</evidence>
<sequence length="245" mass="26415">MFKAVAFFSLAALVAAHPLQLRATGQVITQCTQPNTAALTFDDGPYVHMDQIVDMLDSNGAKGTFFLNGKNFDCIYSEGDVGRIQRTYQKGHQIASHTWSHAHLGSLSKDQVTTEFTLTQTAIEKITGAQVAMTRPPFGEFNEIVQQVAAEQGQALVNWDFDSGDSAGASPDAMKSSYGGLVQQKPKTILTLNHETYDTTIAMLPQAIADLKGAGYKLVTVADCLGMQPYLKVGTAGARDSSWTC</sequence>
<evidence type="ECO:0000313" key="14">
    <source>
        <dbReference type="EMBL" id="KAL0579333.1"/>
    </source>
</evidence>
<keyword evidence="7" id="KW-0378">Hydrolase</keyword>
<dbReference type="Proteomes" id="UP001465976">
    <property type="component" value="Unassembled WGS sequence"/>
</dbReference>
<evidence type="ECO:0000313" key="15">
    <source>
        <dbReference type="Proteomes" id="UP001465976"/>
    </source>
</evidence>
<evidence type="ECO:0000256" key="12">
    <source>
        <dbReference type="SAM" id="SignalP"/>
    </source>
</evidence>
<keyword evidence="9" id="KW-0119">Carbohydrate metabolism</keyword>
<keyword evidence="10" id="KW-0449">Lipoprotein</keyword>
<organism evidence="14 15">
    <name type="scientific">Marasmius crinis-equi</name>
    <dbReference type="NCBI Taxonomy" id="585013"/>
    <lineage>
        <taxon>Eukaryota</taxon>
        <taxon>Fungi</taxon>
        <taxon>Dikarya</taxon>
        <taxon>Basidiomycota</taxon>
        <taxon>Agaricomycotina</taxon>
        <taxon>Agaricomycetes</taxon>
        <taxon>Agaricomycetidae</taxon>
        <taxon>Agaricales</taxon>
        <taxon>Marasmiineae</taxon>
        <taxon>Marasmiaceae</taxon>
        <taxon>Marasmius</taxon>
    </lineage>
</organism>
<dbReference type="EMBL" id="JBAHYK010000063">
    <property type="protein sequence ID" value="KAL0579333.1"/>
    <property type="molecule type" value="Genomic_DNA"/>
</dbReference>
<protein>
    <recommendedName>
        <fullName evidence="13">NodB homology domain-containing protein</fullName>
    </recommendedName>
</protein>
<keyword evidence="11" id="KW-0961">Cell wall biogenesis/degradation</keyword>
<feature type="signal peptide" evidence="12">
    <location>
        <begin position="1"/>
        <end position="16"/>
    </location>
</feature>
<evidence type="ECO:0000256" key="2">
    <source>
        <dbReference type="ARBA" id="ARBA00004609"/>
    </source>
</evidence>
<keyword evidence="4" id="KW-0325">Glycoprotein</keyword>
<dbReference type="PANTHER" id="PTHR46471:SF2">
    <property type="entry name" value="CHITIN DEACETYLASE-RELATED"/>
    <property type="match status" value="1"/>
</dbReference>
<evidence type="ECO:0000256" key="6">
    <source>
        <dbReference type="ARBA" id="ARBA00022729"/>
    </source>
</evidence>
<dbReference type="PROSITE" id="PS51677">
    <property type="entry name" value="NODB"/>
    <property type="match status" value="1"/>
</dbReference>
<keyword evidence="3" id="KW-1003">Cell membrane</keyword>
<dbReference type="Pfam" id="PF01522">
    <property type="entry name" value="Polysacc_deac_1"/>
    <property type="match status" value="1"/>
</dbReference>
<name>A0ABR3FV06_9AGAR</name>
<evidence type="ECO:0000256" key="11">
    <source>
        <dbReference type="ARBA" id="ARBA00023316"/>
    </source>
</evidence>
<keyword evidence="6 12" id="KW-0732">Signal</keyword>
<comment type="subcellular location">
    <subcellularLocation>
        <location evidence="2">Cell membrane</location>
        <topology evidence="2">Lipid-anchor</topology>
        <topology evidence="2">GPI-anchor</topology>
    </subcellularLocation>
</comment>
<keyword evidence="5" id="KW-0479">Metal-binding</keyword>
<feature type="domain" description="NodB homology" evidence="13">
    <location>
        <begin position="35"/>
        <end position="219"/>
    </location>
</feature>
<dbReference type="PANTHER" id="PTHR46471">
    <property type="entry name" value="CHITIN DEACETYLASE"/>
    <property type="match status" value="1"/>
</dbReference>
<dbReference type="InterPro" id="IPR011330">
    <property type="entry name" value="Glyco_hydro/deAcase_b/a-brl"/>
</dbReference>
<comment type="caution">
    <text evidence="14">The sequence shown here is derived from an EMBL/GenBank/DDBJ whole genome shotgun (WGS) entry which is preliminary data.</text>
</comment>
<evidence type="ECO:0000256" key="1">
    <source>
        <dbReference type="ARBA" id="ARBA00001941"/>
    </source>
</evidence>
<evidence type="ECO:0000256" key="5">
    <source>
        <dbReference type="ARBA" id="ARBA00022723"/>
    </source>
</evidence>